<organism evidence="3 4">
    <name type="scientific">Alternaria atra</name>
    <dbReference type="NCBI Taxonomy" id="119953"/>
    <lineage>
        <taxon>Eukaryota</taxon>
        <taxon>Fungi</taxon>
        <taxon>Dikarya</taxon>
        <taxon>Ascomycota</taxon>
        <taxon>Pezizomycotina</taxon>
        <taxon>Dothideomycetes</taxon>
        <taxon>Pleosporomycetidae</taxon>
        <taxon>Pleosporales</taxon>
        <taxon>Pleosporineae</taxon>
        <taxon>Pleosporaceae</taxon>
        <taxon>Alternaria</taxon>
        <taxon>Alternaria sect. Ulocladioides</taxon>
    </lineage>
</organism>
<feature type="compositionally biased region" description="Pro residues" evidence="1">
    <location>
        <begin position="151"/>
        <end position="193"/>
    </location>
</feature>
<dbReference type="Proteomes" id="UP000676310">
    <property type="component" value="Unassembled WGS sequence"/>
</dbReference>
<evidence type="ECO:0000256" key="1">
    <source>
        <dbReference type="SAM" id="MobiDB-lite"/>
    </source>
</evidence>
<dbReference type="OrthoDB" id="3695738at2759"/>
<feature type="region of interest" description="Disordered" evidence="1">
    <location>
        <begin position="49"/>
        <end position="222"/>
    </location>
</feature>
<protein>
    <recommendedName>
        <fullName evidence="5">Proline-rich protein</fullName>
    </recommendedName>
</protein>
<dbReference type="EMBL" id="CAJRGZ010000019">
    <property type="protein sequence ID" value="CAG5161358.1"/>
    <property type="molecule type" value="Genomic_DNA"/>
</dbReference>
<feature type="compositionally biased region" description="Basic and acidic residues" evidence="1">
    <location>
        <begin position="56"/>
        <end position="150"/>
    </location>
</feature>
<dbReference type="RefSeq" id="XP_043169569.1">
    <property type="nucleotide sequence ID" value="XM_043313634.1"/>
</dbReference>
<evidence type="ECO:0000313" key="3">
    <source>
        <dbReference type="EMBL" id="CAG5161358.1"/>
    </source>
</evidence>
<feature type="chain" id="PRO_5035237453" description="Proline-rich protein" evidence="2">
    <location>
        <begin position="19"/>
        <end position="242"/>
    </location>
</feature>
<comment type="caution">
    <text evidence="3">The sequence shown here is derived from an EMBL/GenBank/DDBJ whole genome shotgun (WGS) entry which is preliminary data.</text>
</comment>
<proteinExistence type="predicted"/>
<dbReference type="GeneID" id="67017857"/>
<dbReference type="AlphaFoldDB" id="A0A8J2N6X4"/>
<reference evidence="3" key="1">
    <citation type="submission" date="2021-05" db="EMBL/GenBank/DDBJ databases">
        <authorList>
            <person name="Stam R."/>
        </authorList>
    </citation>
    <scope>NUCLEOTIDE SEQUENCE</scope>
    <source>
        <strain evidence="3">CS162</strain>
    </source>
</reference>
<evidence type="ECO:0000313" key="4">
    <source>
        <dbReference type="Proteomes" id="UP000676310"/>
    </source>
</evidence>
<sequence length="242" mass="27129">MRLTQATVVAILAFTAAATPIAVRGDDAKATQEYQKCCEQRDKYDHSKICIPPKVEVPHVPKPVEDGKYPDGDDDGKDHHPEVPKEEEHKEEEHKEEGEKPKPVPEHPEVPEHKDEHDDGSYKPHKPEPEHPSKPEHPGRPEGDKDDEKYPTPPKPEQHPPPPPPKPEHPPPPPKPESPAPPKPQSEHPTPPQPEKENDDEPQPPPQPKPVPQADQHGYYTFGEEISLKCEGGKIVIKGHKY</sequence>
<evidence type="ECO:0008006" key="5">
    <source>
        <dbReference type="Google" id="ProtNLM"/>
    </source>
</evidence>
<feature type="signal peptide" evidence="2">
    <location>
        <begin position="1"/>
        <end position="18"/>
    </location>
</feature>
<keyword evidence="4" id="KW-1185">Reference proteome</keyword>
<name>A0A8J2N6X4_9PLEO</name>
<keyword evidence="2" id="KW-0732">Signal</keyword>
<dbReference type="PRINTS" id="PR01217">
    <property type="entry name" value="PRICHEXTENSN"/>
</dbReference>
<gene>
    <name evidence="3" type="ORF">ALTATR162_LOCUS6014</name>
</gene>
<evidence type="ECO:0000256" key="2">
    <source>
        <dbReference type="SAM" id="SignalP"/>
    </source>
</evidence>
<accession>A0A8J2N6X4</accession>